<proteinExistence type="predicted"/>
<sequence>MLGYGDNSKSLFVASNMLTEEHTNETRESFKAFENSILKSVNFMKDSEAFLKCLKDSSTSLRDYSKILNATIGKDTVNQQQFLQYGRNNNYIDKSTDDLINVTRQNVQTPLCRLTRLNATLVLTNVYSNECAREVENDYEKLKKAEVNDSYAAKRQNLVQSQKNYSDFLNLAKAGEGLLPSGIERAMDICANSCLIATAQYCSVLRDTNQIQADCMKALYSDPPDDPYELADNLWHKIDSLTLFNSKR</sequence>
<comment type="caution">
    <text evidence="1">The sequence shown here is derived from an EMBL/GenBank/DDBJ whole genome shotgun (WGS) entry which is preliminary data.</text>
</comment>
<dbReference type="AlphaFoldDB" id="A0ABD2QJF8"/>
<accession>A0ABD2QJF8</accession>
<dbReference type="EMBL" id="JBJKFK010000111">
    <property type="protein sequence ID" value="KAL3319680.1"/>
    <property type="molecule type" value="Genomic_DNA"/>
</dbReference>
<evidence type="ECO:0000313" key="1">
    <source>
        <dbReference type="EMBL" id="KAL3319680.1"/>
    </source>
</evidence>
<organism evidence="1 2">
    <name type="scientific">Cichlidogyrus casuarinus</name>
    <dbReference type="NCBI Taxonomy" id="1844966"/>
    <lineage>
        <taxon>Eukaryota</taxon>
        <taxon>Metazoa</taxon>
        <taxon>Spiralia</taxon>
        <taxon>Lophotrochozoa</taxon>
        <taxon>Platyhelminthes</taxon>
        <taxon>Monogenea</taxon>
        <taxon>Monopisthocotylea</taxon>
        <taxon>Dactylogyridea</taxon>
        <taxon>Ancyrocephalidae</taxon>
        <taxon>Cichlidogyrus</taxon>
    </lineage>
</organism>
<keyword evidence="2" id="KW-1185">Reference proteome</keyword>
<dbReference type="Proteomes" id="UP001626550">
    <property type="component" value="Unassembled WGS sequence"/>
</dbReference>
<evidence type="ECO:0000313" key="2">
    <source>
        <dbReference type="Proteomes" id="UP001626550"/>
    </source>
</evidence>
<gene>
    <name evidence="1" type="ORF">Ciccas_001648</name>
</gene>
<reference evidence="1 2" key="1">
    <citation type="submission" date="2024-11" db="EMBL/GenBank/DDBJ databases">
        <title>Adaptive evolution of stress response genes in parasites aligns with host niche diversity.</title>
        <authorList>
            <person name="Hahn C."/>
            <person name="Resl P."/>
        </authorList>
    </citation>
    <scope>NUCLEOTIDE SEQUENCE [LARGE SCALE GENOMIC DNA]</scope>
    <source>
        <strain evidence="1">EGGRZ-B1_66</strain>
        <tissue evidence="1">Body</tissue>
    </source>
</reference>
<name>A0ABD2QJF8_9PLAT</name>
<protein>
    <submittedName>
        <fullName evidence="1">Uncharacterized protein</fullName>
    </submittedName>
</protein>